<proteinExistence type="predicted"/>
<dbReference type="AlphaFoldDB" id="A0A8H5IEV2"/>
<protein>
    <submittedName>
        <fullName evidence="1">Uncharacterized protein</fullName>
    </submittedName>
</protein>
<sequence length="83" mass="9614">MLRIGEYIQQVHRYSRNRLYTRHSATFPSILSLTEAFPETKGRANSPKDKLWNVHNSQKLKGVSYNSILLQGRKVRAELAETI</sequence>
<gene>
    <name evidence="1" type="ORF">FPHYL_13355</name>
</gene>
<evidence type="ECO:0000313" key="2">
    <source>
        <dbReference type="Proteomes" id="UP000582016"/>
    </source>
</evidence>
<dbReference type="EMBL" id="JAAOAQ010000774">
    <property type="protein sequence ID" value="KAF5534723.1"/>
    <property type="molecule type" value="Genomic_DNA"/>
</dbReference>
<organism evidence="1 2">
    <name type="scientific">Fusarium phyllophilum</name>
    <dbReference type="NCBI Taxonomy" id="47803"/>
    <lineage>
        <taxon>Eukaryota</taxon>
        <taxon>Fungi</taxon>
        <taxon>Dikarya</taxon>
        <taxon>Ascomycota</taxon>
        <taxon>Pezizomycotina</taxon>
        <taxon>Sordariomycetes</taxon>
        <taxon>Hypocreomycetidae</taxon>
        <taxon>Hypocreales</taxon>
        <taxon>Nectriaceae</taxon>
        <taxon>Fusarium</taxon>
        <taxon>Fusarium fujikuroi species complex</taxon>
    </lineage>
</organism>
<comment type="caution">
    <text evidence="1">The sequence shown here is derived from an EMBL/GenBank/DDBJ whole genome shotgun (WGS) entry which is preliminary data.</text>
</comment>
<accession>A0A8H5IEV2</accession>
<keyword evidence="2" id="KW-1185">Reference proteome</keyword>
<evidence type="ECO:0000313" key="1">
    <source>
        <dbReference type="EMBL" id="KAF5534723.1"/>
    </source>
</evidence>
<dbReference type="Proteomes" id="UP000582016">
    <property type="component" value="Unassembled WGS sequence"/>
</dbReference>
<reference evidence="1 2" key="1">
    <citation type="submission" date="2020-05" db="EMBL/GenBank/DDBJ databases">
        <title>Identification and distribution of gene clusters putatively required for synthesis of sphingolipid metabolism inhibitors in phylogenetically diverse species of the filamentous fungus Fusarium.</title>
        <authorList>
            <person name="Kim H.-S."/>
            <person name="Busman M."/>
            <person name="Brown D.W."/>
            <person name="Divon H."/>
            <person name="Uhlig S."/>
            <person name="Proctor R.H."/>
        </authorList>
    </citation>
    <scope>NUCLEOTIDE SEQUENCE [LARGE SCALE GENOMIC DNA]</scope>
    <source>
        <strain evidence="1 2">NRRL 13617</strain>
    </source>
</reference>
<name>A0A8H5IEV2_9HYPO</name>